<evidence type="ECO:0000256" key="3">
    <source>
        <dbReference type="ARBA" id="ARBA00022692"/>
    </source>
</evidence>
<feature type="transmembrane region" description="Helical" evidence="6">
    <location>
        <begin position="171"/>
        <end position="191"/>
    </location>
</feature>
<keyword evidence="2" id="KW-1003">Cell membrane</keyword>
<keyword evidence="4 6" id="KW-1133">Transmembrane helix</keyword>
<dbReference type="InterPro" id="IPR051327">
    <property type="entry name" value="MATE_MepA_subfamily"/>
</dbReference>
<dbReference type="GO" id="GO:0042910">
    <property type="term" value="F:xenobiotic transmembrane transporter activity"/>
    <property type="evidence" value="ECO:0007669"/>
    <property type="project" value="InterPro"/>
</dbReference>
<keyword evidence="3 6" id="KW-0812">Transmembrane</keyword>
<evidence type="ECO:0000256" key="6">
    <source>
        <dbReference type="SAM" id="Phobius"/>
    </source>
</evidence>
<reference evidence="7" key="1">
    <citation type="journal article" date="2014" name="Front. Microbiol.">
        <title>High frequency of phylogenetically diverse reductive dehalogenase-homologous genes in deep subseafloor sedimentary metagenomes.</title>
        <authorList>
            <person name="Kawai M."/>
            <person name="Futagami T."/>
            <person name="Toyoda A."/>
            <person name="Takaki Y."/>
            <person name="Nishi S."/>
            <person name="Hori S."/>
            <person name="Arai W."/>
            <person name="Tsubouchi T."/>
            <person name="Morono Y."/>
            <person name="Uchiyama I."/>
            <person name="Ito T."/>
            <person name="Fujiyama A."/>
            <person name="Inagaki F."/>
            <person name="Takami H."/>
        </authorList>
    </citation>
    <scope>NUCLEOTIDE SEQUENCE</scope>
    <source>
        <strain evidence="7">Expedition CK06-06</strain>
    </source>
</reference>
<dbReference type="AlphaFoldDB" id="X1G0Z1"/>
<keyword evidence="5 6" id="KW-0472">Membrane</keyword>
<evidence type="ECO:0008006" key="8">
    <source>
        <dbReference type="Google" id="ProtNLM"/>
    </source>
</evidence>
<organism evidence="7">
    <name type="scientific">marine sediment metagenome</name>
    <dbReference type="NCBI Taxonomy" id="412755"/>
    <lineage>
        <taxon>unclassified sequences</taxon>
        <taxon>metagenomes</taxon>
        <taxon>ecological metagenomes</taxon>
    </lineage>
</organism>
<gene>
    <name evidence="7" type="ORF">S03H2_02671</name>
</gene>
<evidence type="ECO:0000256" key="4">
    <source>
        <dbReference type="ARBA" id="ARBA00022989"/>
    </source>
</evidence>
<feature type="transmembrane region" description="Helical" evidence="6">
    <location>
        <begin position="358"/>
        <end position="376"/>
    </location>
</feature>
<dbReference type="PANTHER" id="PTHR43823">
    <property type="entry name" value="SPORULATION PROTEIN YKVU"/>
    <property type="match status" value="1"/>
</dbReference>
<feature type="transmembrane region" description="Helical" evidence="6">
    <location>
        <begin position="137"/>
        <end position="159"/>
    </location>
</feature>
<feature type="transmembrane region" description="Helical" evidence="6">
    <location>
        <begin position="273"/>
        <end position="300"/>
    </location>
</feature>
<dbReference type="InterPro" id="IPR045070">
    <property type="entry name" value="MATE_MepA-like"/>
</dbReference>
<sequence>MEKQKKQILSENLRVLLFKFSIPTVTGMLIIALYNFVDAIFVGNVIGPNAIAGLTIILPVIILIVAIGLLTGVGAASIISRSLGKGDKEKAIIAGGDSIILNTILNIIIITPIYLFSDRILKFLGASSEVLPYAKDYLEIMLFGFIFLSFAVNGTNLIRAEGKPRASMYEMIIGSILNIILDYIFIVVFGWGVKGAAIATVMSQIASSIYILVFFMSGKSIFHIKFNMFKINKSISREILSLGVPSFLMEIIGSVAFLLFIRMVRQYGGDIYIAITGIGIRIIDLIFMPIVGISQGFSPIVGFNYGAKKYHRVKKVLKEAFIWTTGIAIAGFIIMIGFPQILINIFTNDPDLIEKGAMPLRLIAGLAPLWGIPILGG</sequence>
<feature type="transmembrane region" description="Helical" evidence="6">
    <location>
        <begin position="12"/>
        <end position="36"/>
    </location>
</feature>
<accession>X1G0Z1</accession>
<dbReference type="PANTHER" id="PTHR43823:SF3">
    <property type="entry name" value="MULTIDRUG EXPORT PROTEIN MEPA"/>
    <property type="match status" value="1"/>
</dbReference>
<dbReference type="NCBIfam" id="TIGR00797">
    <property type="entry name" value="matE"/>
    <property type="match status" value="1"/>
</dbReference>
<feature type="transmembrane region" description="Helical" evidence="6">
    <location>
        <begin position="91"/>
        <end position="117"/>
    </location>
</feature>
<feature type="transmembrane region" description="Helical" evidence="6">
    <location>
        <begin position="239"/>
        <end position="261"/>
    </location>
</feature>
<feature type="transmembrane region" description="Helical" evidence="6">
    <location>
        <begin position="56"/>
        <end position="79"/>
    </location>
</feature>
<evidence type="ECO:0000256" key="5">
    <source>
        <dbReference type="ARBA" id="ARBA00023136"/>
    </source>
</evidence>
<name>X1G0Z1_9ZZZZ</name>
<comment type="subcellular location">
    <subcellularLocation>
        <location evidence="1">Cell membrane</location>
        <topology evidence="1">Multi-pass membrane protein</topology>
    </subcellularLocation>
</comment>
<proteinExistence type="predicted"/>
<dbReference type="GO" id="GO:0015297">
    <property type="term" value="F:antiporter activity"/>
    <property type="evidence" value="ECO:0007669"/>
    <property type="project" value="InterPro"/>
</dbReference>
<protein>
    <recommendedName>
        <fullName evidence="8">Polysaccharide biosynthesis protein C-terminal domain-containing protein</fullName>
    </recommendedName>
</protein>
<feature type="non-terminal residue" evidence="7">
    <location>
        <position position="377"/>
    </location>
</feature>
<dbReference type="Pfam" id="PF01554">
    <property type="entry name" value="MatE"/>
    <property type="match status" value="2"/>
</dbReference>
<dbReference type="CDD" id="cd13143">
    <property type="entry name" value="MATE_MepA_like"/>
    <property type="match status" value="1"/>
</dbReference>
<feature type="transmembrane region" description="Helical" evidence="6">
    <location>
        <begin position="197"/>
        <end position="218"/>
    </location>
</feature>
<comment type="caution">
    <text evidence="7">The sequence shown here is derived from an EMBL/GenBank/DDBJ whole genome shotgun (WGS) entry which is preliminary data.</text>
</comment>
<evidence type="ECO:0000256" key="1">
    <source>
        <dbReference type="ARBA" id="ARBA00004651"/>
    </source>
</evidence>
<dbReference type="InterPro" id="IPR002528">
    <property type="entry name" value="MATE_fam"/>
</dbReference>
<feature type="transmembrane region" description="Helical" evidence="6">
    <location>
        <begin position="321"/>
        <end position="346"/>
    </location>
</feature>
<evidence type="ECO:0000313" key="7">
    <source>
        <dbReference type="EMBL" id="GAH26698.1"/>
    </source>
</evidence>
<dbReference type="GO" id="GO:0005886">
    <property type="term" value="C:plasma membrane"/>
    <property type="evidence" value="ECO:0007669"/>
    <property type="project" value="UniProtKB-SubCell"/>
</dbReference>
<dbReference type="EMBL" id="BARU01000920">
    <property type="protein sequence ID" value="GAH26698.1"/>
    <property type="molecule type" value="Genomic_DNA"/>
</dbReference>
<evidence type="ECO:0000256" key="2">
    <source>
        <dbReference type="ARBA" id="ARBA00022475"/>
    </source>
</evidence>